<feature type="region of interest" description="Disordered" evidence="13">
    <location>
        <begin position="435"/>
        <end position="479"/>
    </location>
</feature>
<dbReference type="Proteomes" id="UP001432027">
    <property type="component" value="Unassembled WGS sequence"/>
</dbReference>
<dbReference type="InterPro" id="IPR006029">
    <property type="entry name" value="Neurotrans-gated_channel_TM"/>
</dbReference>
<proteinExistence type="inferred from homology"/>
<keyword evidence="4 12" id="KW-0812">Transmembrane</keyword>
<evidence type="ECO:0000256" key="8">
    <source>
        <dbReference type="ARBA" id="ARBA00023136"/>
    </source>
</evidence>
<dbReference type="InterPro" id="IPR036734">
    <property type="entry name" value="Neur_chan_lig-bd_sf"/>
</dbReference>
<evidence type="ECO:0000256" key="6">
    <source>
        <dbReference type="ARBA" id="ARBA00022989"/>
    </source>
</evidence>
<dbReference type="PRINTS" id="PR00252">
    <property type="entry name" value="NRIONCHANNEL"/>
</dbReference>
<dbReference type="GO" id="GO:0005230">
    <property type="term" value="F:extracellular ligand-gated monoatomic ion channel activity"/>
    <property type="evidence" value="ECO:0007669"/>
    <property type="project" value="InterPro"/>
</dbReference>
<name>A0AAV5ST47_9BILA</name>
<dbReference type="SUPFAM" id="SSF63712">
    <property type="entry name" value="Nicotinic receptor ligand binding domain-like"/>
    <property type="match status" value="1"/>
</dbReference>
<dbReference type="CDD" id="cd19051">
    <property type="entry name" value="LGIC_TM_cation"/>
    <property type="match status" value="1"/>
</dbReference>
<comment type="similarity">
    <text evidence="2">Belongs to the ligand-gated ion channel (TC 1.A.9) family. Acetylcholine receptor (TC 1.A.9.1) subfamily.</text>
</comment>
<dbReference type="GO" id="GO:0005886">
    <property type="term" value="C:plasma membrane"/>
    <property type="evidence" value="ECO:0007669"/>
    <property type="project" value="UniProtKB-SubCell"/>
</dbReference>
<comment type="subcellular location">
    <subcellularLocation>
        <location evidence="1">Cell membrane</location>
        <topology evidence="1">Multi-pass membrane protein</topology>
    </subcellularLocation>
</comment>
<evidence type="ECO:0000259" key="14">
    <source>
        <dbReference type="Pfam" id="PF02931"/>
    </source>
</evidence>
<keyword evidence="3 12" id="KW-0813">Transport</keyword>
<dbReference type="FunFam" id="2.70.170.10:FF:000031">
    <property type="entry name" value="AcetylCholine Receptor"/>
    <property type="match status" value="1"/>
</dbReference>
<dbReference type="GO" id="GO:0004888">
    <property type="term" value="F:transmembrane signaling receptor activity"/>
    <property type="evidence" value="ECO:0007669"/>
    <property type="project" value="InterPro"/>
</dbReference>
<keyword evidence="6 12" id="KW-1133">Transmembrane helix</keyword>
<feature type="compositionally biased region" description="Basic residues" evidence="13">
    <location>
        <begin position="437"/>
        <end position="446"/>
    </location>
</feature>
<dbReference type="EMBL" id="BTSX01000002">
    <property type="protein sequence ID" value="GMS85268.1"/>
    <property type="molecule type" value="Genomic_DNA"/>
</dbReference>
<feature type="domain" description="Neurotransmitter-gated ion-channel ligand-binding" evidence="14">
    <location>
        <begin position="86"/>
        <end position="299"/>
    </location>
</feature>
<keyword evidence="9" id="KW-0325">Glycoprotein</keyword>
<dbReference type="Gene3D" id="2.70.170.10">
    <property type="entry name" value="Neurotransmitter-gated ion-channel ligand-binding domain"/>
    <property type="match status" value="1"/>
</dbReference>
<evidence type="ECO:0000256" key="9">
    <source>
        <dbReference type="ARBA" id="ARBA00023180"/>
    </source>
</evidence>
<keyword evidence="5" id="KW-0732">Signal</keyword>
<keyword evidence="17" id="KW-1185">Reference proteome</keyword>
<dbReference type="InterPro" id="IPR006201">
    <property type="entry name" value="Neur_channel"/>
</dbReference>
<evidence type="ECO:0000313" key="17">
    <source>
        <dbReference type="Proteomes" id="UP001432027"/>
    </source>
</evidence>
<evidence type="ECO:0000256" key="7">
    <source>
        <dbReference type="ARBA" id="ARBA00023065"/>
    </source>
</evidence>
<evidence type="ECO:0000256" key="3">
    <source>
        <dbReference type="ARBA" id="ARBA00022448"/>
    </source>
</evidence>
<keyword evidence="8 12" id="KW-0472">Membrane</keyword>
<feature type="domain" description="Neurotransmitter-gated ion-channel transmembrane" evidence="15">
    <location>
        <begin position="306"/>
        <end position="580"/>
    </location>
</feature>
<evidence type="ECO:0000256" key="4">
    <source>
        <dbReference type="ARBA" id="ARBA00022692"/>
    </source>
</evidence>
<feature type="transmembrane region" description="Helical" evidence="12">
    <location>
        <begin position="335"/>
        <end position="353"/>
    </location>
</feature>
<dbReference type="CDD" id="cd18997">
    <property type="entry name" value="LGIC_ECD_nAChR"/>
    <property type="match status" value="1"/>
</dbReference>
<feature type="region of interest" description="Disordered" evidence="13">
    <location>
        <begin position="1"/>
        <end position="21"/>
    </location>
</feature>
<sequence>ELCPFPSRSDPSPTLSGAMQGPWTASMTTLTSLAMLLMPETEATIGGQWNYSETSLLTERSKLRRTSRNDITGPGVVSQDELPLIRLTRDILSRERYDKRVRPVVNHKKTLPIHISISLYQIIEVDEPSQNIKLNVWMIQRWKDEFLYWNPAEYGGIDRTVLPYNVLWIPDTYLYNSVRMARDETERYMNIQVETLHGKGENSSQLSFLYPAIYTLTCRLNIRYFPYDQQNCTLTISSWTNSKSALDYYADPTVNLASFIPNEEWQVVKFDIYRHEYKYACCEEPWVIIQASLVIRRKPLYYLVNLIIPTSIITIVAITGFFTPASTDDDRTEKINLGITTLLAMSILMLMVSDQMPTTSEFVPLIGWFYLSIIIIISIGTFLTSVILSIQGRRQYGRCPPRLIRQLFFVWLTKLLWLDIPLPLKRLWEEMDDNPRKPRPLLRKGAKGTSKDVENNNLTITTTNLPDRPPSRVGTLRLPPLPVPSEKRGSIQMIDNSVPASPLIRSSRQGSMWDGALGALGTGHSFSRAASVRTTRGEKPIDQMKKQRQVSLEWEFLATILDRILLIAFIAAVVMITLGLVVVGKMAQIDYNAV</sequence>
<reference evidence="16" key="1">
    <citation type="submission" date="2023-10" db="EMBL/GenBank/DDBJ databases">
        <title>Genome assembly of Pristionchus species.</title>
        <authorList>
            <person name="Yoshida K."/>
            <person name="Sommer R.J."/>
        </authorList>
    </citation>
    <scope>NUCLEOTIDE SEQUENCE</scope>
    <source>
        <strain evidence="16">RS0144</strain>
    </source>
</reference>
<evidence type="ECO:0000256" key="10">
    <source>
        <dbReference type="ARBA" id="ARBA00023286"/>
    </source>
</evidence>
<dbReference type="PANTHER" id="PTHR18945">
    <property type="entry name" value="NEUROTRANSMITTER GATED ION CHANNEL"/>
    <property type="match status" value="1"/>
</dbReference>
<dbReference type="InterPro" id="IPR006202">
    <property type="entry name" value="Neur_chan_lig-bd"/>
</dbReference>
<gene>
    <name evidence="16" type="ORF">PENTCL1PPCAC_7443</name>
</gene>
<evidence type="ECO:0000256" key="2">
    <source>
        <dbReference type="ARBA" id="ARBA00009237"/>
    </source>
</evidence>
<feature type="transmembrane region" description="Helical" evidence="12">
    <location>
        <begin position="365"/>
        <end position="390"/>
    </location>
</feature>
<dbReference type="InterPro" id="IPR036719">
    <property type="entry name" value="Neuro-gated_channel_TM_sf"/>
</dbReference>
<dbReference type="Gene3D" id="1.20.58.390">
    <property type="entry name" value="Neurotransmitter-gated ion-channel transmembrane domain"/>
    <property type="match status" value="1"/>
</dbReference>
<dbReference type="InterPro" id="IPR018000">
    <property type="entry name" value="Neurotransmitter_ion_chnl_CS"/>
</dbReference>
<evidence type="ECO:0000259" key="15">
    <source>
        <dbReference type="Pfam" id="PF02932"/>
    </source>
</evidence>
<dbReference type="SUPFAM" id="SSF90112">
    <property type="entry name" value="Neurotransmitter-gated ion-channel transmembrane pore"/>
    <property type="match status" value="1"/>
</dbReference>
<evidence type="ECO:0000256" key="13">
    <source>
        <dbReference type="SAM" id="MobiDB-lite"/>
    </source>
</evidence>
<feature type="transmembrane region" description="Helical" evidence="12">
    <location>
        <begin position="564"/>
        <end position="583"/>
    </location>
</feature>
<comment type="caution">
    <text evidence="16">The sequence shown here is derived from an EMBL/GenBank/DDBJ whole genome shotgun (WGS) entry which is preliminary data.</text>
</comment>
<evidence type="ECO:0000256" key="12">
    <source>
        <dbReference type="RuleBase" id="RU000687"/>
    </source>
</evidence>
<keyword evidence="7 12" id="KW-0406">Ion transport</keyword>
<feature type="non-terminal residue" evidence="16">
    <location>
        <position position="1"/>
    </location>
</feature>
<dbReference type="InterPro" id="IPR038050">
    <property type="entry name" value="Neuro_actylchol_rec"/>
</dbReference>
<organism evidence="16 17">
    <name type="scientific">Pristionchus entomophagus</name>
    <dbReference type="NCBI Taxonomy" id="358040"/>
    <lineage>
        <taxon>Eukaryota</taxon>
        <taxon>Metazoa</taxon>
        <taxon>Ecdysozoa</taxon>
        <taxon>Nematoda</taxon>
        <taxon>Chromadorea</taxon>
        <taxon>Rhabditida</taxon>
        <taxon>Rhabditina</taxon>
        <taxon>Diplogasteromorpha</taxon>
        <taxon>Diplogasteroidea</taxon>
        <taxon>Neodiplogasteridae</taxon>
        <taxon>Pristionchus</taxon>
    </lineage>
</organism>
<dbReference type="PROSITE" id="PS00236">
    <property type="entry name" value="NEUROTR_ION_CHANNEL"/>
    <property type="match status" value="1"/>
</dbReference>
<evidence type="ECO:0000256" key="5">
    <source>
        <dbReference type="ARBA" id="ARBA00022729"/>
    </source>
</evidence>
<dbReference type="AlphaFoldDB" id="A0AAV5ST47"/>
<evidence type="ECO:0000256" key="11">
    <source>
        <dbReference type="ARBA" id="ARBA00023303"/>
    </source>
</evidence>
<dbReference type="Pfam" id="PF02931">
    <property type="entry name" value="Neur_chan_LBD"/>
    <property type="match status" value="1"/>
</dbReference>
<keyword evidence="11 12" id="KW-0407">Ion channel</keyword>
<feature type="transmembrane region" description="Helical" evidence="12">
    <location>
        <begin position="300"/>
        <end position="323"/>
    </location>
</feature>
<evidence type="ECO:0000256" key="1">
    <source>
        <dbReference type="ARBA" id="ARBA00004651"/>
    </source>
</evidence>
<feature type="compositionally biased region" description="Low complexity" evidence="13">
    <location>
        <begin position="455"/>
        <end position="465"/>
    </location>
</feature>
<keyword evidence="10" id="KW-1071">Ligand-gated ion channel</keyword>
<accession>A0AAV5ST47</accession>
<dbReference type="Pfam" id="PF02932">
    <property type="entry name" value="Neur_chan_memb"/>
    <property type="match status" value="1"/>
</dbReference>
<protein>
    <submittedName>
        <fullName evidence="16">Uncharacterized protein</fullName>
    </submittedName>
</protein>
<evidence type="ECO:0000313" key="16">
    <source>
        <dbReference type="EMBL" id="GMS85268.1"/>
    </source>
</evidence>